<feature type="binding site" description="axial binding residue" evidence="9">
    <location>
        <position position="59"/>
    </location>
    <ligand>
        <name>heme c</name>
        <dbReference type="ChEBI" id="CHEBI:61717"/>
        <label>1</label>
    </ligand>
    <ligandPart>
        <name>Fe</name>
        <dbReference type="ChEBI" id="CHEBI:18248"/>
    </ligandPart>
</feature>
<feature type="signal peptide" evidence="10">
    <location>
        <begin position="1"/>
        <end position="17"/>
    </location>
</feature>
<dbReference type="GO" id="GO:0004130">
    <property type="term" value="F:cytochrome-c peroxidase activity"/>
    <property type="evidence" value="ECO:0007669"/>
    <property type="project" value="TreeGrafter"/>
</dbReference>
<dbReference type="PIRSF" id="PIRSF000294">
    <property type="entry name" value="Cytochrome-c_peroxidase"/>
    <property type="match status" value="1"/>
</dbReference>
<feature type="binding site" description="covalent" evidence="8">
    <location>
        <position position="201"/>
    </location>
    <ligand>
        <name>heme c</name>
        <dbReference type="ChEBI" id="CHEBI:61717"/>
        <label>2</label>
    </ligand>
</feature>
<feature type="domain" description="Cytochrome c" evidence="11">
    <location>
        <begin position="33"/>
        <end position="164"/>
    </location>
</feature>
<comment type="cofactor">
    <cofactor evidence="8">
        <name>heme</name>
        <dbReference type="ChEBI" id="CHEBI:30413"/>
    </cofactor>
    <text evidence="8">Binds 2 heme groups.</text>
</comment>
<feature type="binding site" description="covalent" evidence="8">
    <location>
        <position position="55"/>
    </location>
    <ligand>
        <name>heme c</name>
        <dbReference type="ChEBI" id="CHEBI:61717"/>
        <label>1</label>
    </ligand>
</feature>
<evidence type="ECO:0000256" key="5">
    <source>
        <dbReference type="ARBA" id="ARBA00022764"/>
    </source>
</evidence>
<keyword evidence="12" id="KW-0575">Peroxidase</keyword>
<feature type="domain" description="Cytochrome c" evidence="11">
    <location>
        <begin position="184"/>
        <end position="304"/>
    </location>
</feature>
<evidence type="ECO:0000256" key="4">
    <source>
        <dbReference type="ARBA" id="ARBA00022729"/>
    </source>
</evidence>
<keyword evidence="4 10" id="KW-0732">Signal</keyword>
<comment type="PTM">
    <text evidence="8">Binds 2 heme groups per subunit.</text>
</comment>
<evidence type="ECO:0000313" key="13">
    <source>
        <dbReference type="Proteomes" id="UP000228621"/>
    </source>
</evidence>
<comment type="caution">
    <text evidence="12">The sequence shown here is derived from an EMBL/GenBank/DDBJ whole genome shotgun (WGS) entry which is preliminary data.</text>
</comment>
<dbReference type="SUPFAM" id="SSF46626">
    <property type="entry name" value="Cytochrome c"/>
    <property type="match status" value="2"/>
</dbReference>
<dbReference type="InterPro" id="IPR009056">
    <property type="entry name" value="Cyt_c-like_dom"/>
</dbReference>
<accession>A0A2A5JNW7</accession>
<dbReference type="InterPro" id="IPR026259">
    <property type="entry name" value="MauG/Cytc_peroxidase"/>
</dbReference>
<keyword evidence="3 9" id="KW-0479">Metal-binding</keyword>
<evidence type="ECO:0000256" key="6">
    <source>
        <dbReference type="ARBA" id="ARBA00023002"/>
    </source>
</evidence>
<keyword evidence="2 8" id="KW-0349">Heme</keyword>
<reference evidence="13" key="1">
    <citation type="journal article" date="2019" name="Genome Announc.">
        <title>Draft Genome Sequence of Pseudoalteromonas piscicida Strain 36Y ROTHPW, an Hypersaline Seawater Isolate from the South Coast of Sonora, Mexico.</title>
        <authorList>
            <person name="Sanchez-Diaz R."/>
            <person name="Molina-Garza Z.J."/>
            <person name="Cruz-Suarez L.E."/>
            <person name="Selvin J."/>
            <person name="Kiran G.S."/>
            <person name="Ibarra-Gamez J.C."/>
            <person name="Gomez-Gil B."/>
            <person name="Galaviz-Silva L."/>
        </authorList>
    </citation>
    <scope>NUCLEOTIDE SEQUENCE [LARGE SCALE GENOMIC DNA]</scope>
    <source>
        <strain evidence="13">36Y_RITHPW</strain>
    </source>
</reference>
<dbReference type="OrthoDB" id="9805202at2"/>
<feature type="binding site" description="covalent" evidence="8">
    <location>
        <position position="198"/>
    </location>
    <ligand>
        <name>heme c</name>
        <dbReference type="ChEBI" id="CHEBI:61717"/>
        <label>2</label>
    </ligand>
</feature>
<dbReference type="EMBL" id="NKHF01000062">
    <property type="protein sequence ID" value="PCK31133.1"/>
    <property type="molecule type" value="Genomic_DNA"/>
</dbReference>
<dbReference type="PROSITE" id="PS51007">
    <property type="entry name" value="CYTC"/>
    <property type="match status" value="2"/>
</dbReference>
<dbReference type="PANTHER" id="PTHR30600">
    <property type="entry name" value="CYTOCHROME C PEROXIDASE-RELATED"/>
    <property type="match status" value="1"/>
</dbReference>
<organism evidence="12 13">
    <name type="scientific">Pseudoalteromonas piscicida</name>
    <dbReference type="NCBI Taxonomy" id="43662"/>
    <lineage>
        <taxon>Bacteria</taxon>
        <taxon>Pseudomonadati</taxon>
        <taxon>Pseudomonadota</taxon>
        <taxon>Gammaproteobacteria</taxon>
        <taxon>Alteromonadales</taxon>
        <taxon>Pseudoalteromonadaceae</taxon>
        <taxon>Pseudoalteromonas</taxon>
    </lineage>
</organism>
<dbReference type="GO" id="GO:0009055">
    <property type="term" value="F:electron transfer activity"/>
    <property type="evidence" value="ECO:0007669"/>
    <property type="project" value="InterPro"/>
</dbReference>
<name>A0A2A5JNW7_PSEO7</name>
<dbReference type="InterPro" id="IPR036909">
    <property type="entry name" value="Cyt_c-like_dom_sf"/>
</dbReference>
<feature type="binding site" description="axial binding residue" evidence="9">
    <location>
        <position position="279"/>
    </location>
    <ligand>
        <name>heme c</name>
        <dbReference type="ChEBI" id="CHEBI:61717"/>
        <label>2</label>
    </ligand>
    <ligandPart>
        <name>Fe</name>
        <dbReference type="ChEBI" id="CHEBI:18248"/>
    </ligandPart>
</feature>
<gene>
    <name evidence="12" type="ORF">CEX98_13820</name>
</gene>
<dbReference type="Proteomes" id="UP000228621">
    <property type="component" value="Unassembled WGS sequence"/>
</dbReference>
<evidence type="ECO:0000256" key="10">
    <source>
        <dbReference type="SAM" id="SignalP"/>
    </source>
</evidence>
<evidence type="ECO:0000256" key="7">
    <source>
        <dbReference type="ARBA" id="ARBA00023004"/>
    </source>
</evidence>
<evidence type="ECO:0000256" key="2">
    <source>
        <dbReference type="ARBA" id="ARBA00022617"/>
    </source>
</evidence>
<dbReference type="RefSeq" id="WP_099642650.1">
    <property type="nucleotide sequence ID" value="NZ_NKHF01000062.1"/>
</dbReference>
<sequence>MRIWSLLLLAMPIFSLANEPILPLQPVKQLDAKKVALGRSLFFDKRLSRGEQVSCASCHHLHSHGADVKPLSSGVNGALGELKTPTVYNAVFNIRQAWDGRALSLYDQVDAPILNPKEHDMSWPEVVAKLNQDKALAAKFTAIYGKGISKHTIKAAIATFEKSLVTLNAPFDLWLNDKSITLSDSAKAGYELFKRYGCISCHQGRNVGGNMFAKMGTFGDYFADRDTPIARADYGRFNVTGNEQDRFVFKVPSLRLASKQAYFFHDGSHNTLESAIATMAKYQLGRNISDTDINKLVAFIDSLAGQHREMDLDNHNEE</sequence>
<feature type="binding site" description="covalent" evidence="8">
    <location>
        <position position="58"/>
    </location>
    <ligand>
        <name>heme c</name>
        <dbReference type="ChEBI" id="CHEBI:61717"/>
        <label>1</label>
    </ligand>
</feature>
<feature type="chain" id="PRO_5012540231" evidence="10">
    <location>
        <begin position="18"/>
        <end position="318"/>
    </location>
</feature>
<keyword evidence="6" id="KW-0560">Oxidoreductase</keyword>
<keyword evidence="7 9" id="KW-0408">Iron</keyword>
<comment type="subcellular location">
    <subcellularLocation>
        <location evidence="1">Periplasm</location>
    </subcellularLocation>
</comment>
<evidence type="ECO:0000256" key="8">
    <source>
        <dbReference type="PIRSR" id="PIRSR000294-1"/>
    </source>
</evidence>
<dbReference type="AlphaFoldDB" id="A0A2A5JNW7"/>
<dbReference type="Pfam" id="PF03150">
    <property type="entry name" value="CCP_MauG"/>
    <property type="match status" value="1"/>
</dbReference>
<keyword evidence="13" id="KW-1185">Reference proteome</keyword>
<evidence type="ECO:0000259" key="11">
    <source>
        <dbReference type="PROSITE" id="PS51007"/>
    </source>
</evidence>
<feature type="binding site" description="axial binding residue" evidence="9">
    <location>
        <position position="202"/>
    </location>
    <ligand>
        <name>heme c</name>
        <dbReference type="ChEBI" id="CHEBI:61717"/>
        <label>2</label>
    </ligand>
    <ligandPart>
        <name>Fe</name>
        <dbReference type="ChEBI" id="CHEBI:18248"/>
    </ligandPart>
</feature>
<keyword evidence="5" id="KW-0574">Periplasm</keyword>
<evidence type="ECO:0000313" key="12">
    <source>
        <dbReference type="EMBL" id="PCK31133.1"/>
    </source>
</evidence>
<evidence type="ECO:0000256" key="9">
    <source>
        <dbReference type="PIRSR" id="PIRSR000294-2"/>
    </source>
</evidence>
<evidence type="ECO:0000256" key="3">
    <source>
        <dbReference type="ARBA" id="ARBA00022723"/>
    </source>
</evidence>
<evidence type="ECO:0000256" key="1">
    <source>
        <dbReference type="ARBA" id="ARBA00004418"/>
    </source>
</evidence>
<dbReference type="Gene3D" id="1.10.760.10">
    <property type="entry name" value="Cytochrome c-like domain"/>
    <property type="match status" value="2"/>
</dbReference>
<dbReference type="InterPro" id="IPR004852">
    <property type="entry name" value="Di-haem_cyt_c_peroxidsae"/>
</dbReference>
<proteinExistence type="predicted"/>
<dbReference type="GO" id="GO:0042597">
    <property type="term" value="C:periplasmic space"/>
    <property type="evidence" value="ECO:0007669"/>
    <property type="project" value="UniProtKB-SubCell"/>
</dbReference>
<dbReference type="GO" id="GO:0020037">
    <property type="term" value="F:heme binding"/>
    <property type="evidence" value="ECO:0007669"/>
    <property type="project" value="InterPro"/>
</dbReference>
<dbReference type="InterPro" id="IPR051395">
    <property type="entry name" value="Cytochrome_c_Peroxidase/MauG"/>
</dbReference>
<dbReference type="PANTHER" id="PTHR30600:SF7">
    <property type="entry name" value="CYTOCHROME C PEROXIDASE-RELATED"/>
    <property type="match status" value="1"/>
</dbReference>
<protein>
    <submittedName>
        <fullName evidence="12">Cytochrome-c peroxidase</fullName>
    </submittedName>
</protein>
<dbReference type="GO" id="GO:0046872">
    <property type="term" value="F:metal ion binding"/>
    <property type="evidence" value="ECO:0007669"/>
    <property type="project" value="UniProtKB-KW"/>
</dbReference>